<dbReference type="HOGENOM" id="CLU_072993_0_0_9"/>
<dbReference type="EMBL" id="CP002905">
    <property type="protein sequence ID" value="AEP87540.1"/>
    <property type="molecule type" value="Genomic_DNA"/>
</dbReference>
<dbReference type="InterPro" id="IPR029032">
    <property type="entry name" value="AhpD-like"/>
</dbReference>
<dbReference type="PANTHER" id="PTHR43698:SF1">
    <property type="entry name" value="BLL4564 PROTEIN"/>
    <property type="match status" value="1"/>
</dbReference>
<evidence type="ECO:0000313" key="3">
    <source>
        <dbReference type="EMBL" id="AEP87540.1"/>
    </source>
</evidence>
<dbReference type="Gene3D" id="1.20.1290.10">
    <property type="entry name" value="AhpD-like"/>
    <property type="match status" value="1"/>
</dbReference>
<name>G4NXV0_BACS4</name>
<dbReference type="GO" id="GO:0047575">
    <property type="term" value="F:4-carboxymuconolactone decarboxylase activity"/>
    <property type="evidence" value="ECO:0007669"/>
    <property type="project" value="UniProtKB-EC"/>
</dbReference>
<reference evidence="3 4" key="1">
    <citation type="journal article" date="2012" name="J. Bacteriol.">
        <title>Whole-genome sequences of Bacillus subtilis and close relatives.</title>
        <authorList>
            <person name="Earl A.M."/>
            <person name="Eppinger M."/>
            <person name="Fricke W.F."/>
            <person name="Rosovitz M.J."/>
            <person name="Rasko D.A."/>
            <person name="Daugherty S."/>
            <person name="Losick R."/>
            <person name="Kolter R."/>
            <person name="Ravel J."/>
        </authorList>
    </citation>
    <scope>NUCLEOTIDE SEQUENCE [LARGE SCALE GENOMIC DNA]</scope>
    <source>
        <strain evidence="4">DSM 15029 / JCM 12233 / NBRC 101239 / NRRL B-23049 / TU-B-10</strain>
    </source>
</reference>
<feature type="domain" description="Cupin type-2" evidence="2">
    <location>
        <begin position="158"/>
        <end position="218"/>
    </location>
</feature>
<evidence type="ECO:0000313" key="4">
    <source>
        <dbReference type="Proteomes" id="UP000002651"/>
    </source>
</evidence>
<protein>
    <submittedName>
        <fullName evidence="3">4-carboxymuconolactone decarboxylase domain protein</fullName>
        <ecNumber evidence="3">4.1.1.44</ecNumber>
    </submittedName>
</protein>
<evidence type="ECO:0000259" key="2">
    <source>
        <dbReference type="Pfam" id="PF07883"/>
    </source>
</evidence>
<dbReference type="Pfam" id="PF02627">
    <property type="entry name" value="CMD"/>
    <property type="match status" value="1"/>
</dbReference>
<sequence>MAKKQTAGRDILGEFAPKFAELNDDVLFGDIWAREEELSPRDRSMITVSALIAEGNFEQLSPHLQKAKENGLTKEEIAEIITHLSFYAGWPKAWSAFHIAKDIFKNEKKTGQYMTSDQLSNSTIFPIGEKVEANFTGDAYLQMIFTDETPLNASIGNVTFAPGARNYWHSHKIGQVLLVTGGEGWYQEEGKPAQLLKTGDVINIPPHVTHWHGAAKDSWFVHLAITPGATDWLEPVHDDLYHTL</sequence>
<accession>G4NXV0</accession>
<dbReference type="InterPro" id="IPR011051">
    <property type="entry name" value="RmlC_Cupin_sf"/>
</dbReference>
<keyword evidence="3" id="KW-0456">Lyase</keyword>
<dbReference type="InterPro" id="IPR003779">
    <property type="entry name" value="CMD-like"/>
</dbReference>
<proteinExistence type="predicted"/>
<dbReference type="InterPro" id="IPR014710">
    <property type="entry name" value="RmlC-like_jellyroll"/>
</dbReference>
<dbReference type="EC" id="4.1.1.44" evidence="3"/>
<dbReference type="GO" id="GO:0051920">
    <property type="term" value="F:peroxiredoxin activity"/>
    <property type="evidence" value="ECO:0007669"/>
    <property type="project" value="InterPro"/>
</dbReference>
<keyword evidence="4" id="KW-1185">Reference proteome</keyword>
<dbReference type="CDD" id="cd02233">
    <property type="entry name" value="cupin_HNL-like"/>
    <property type="match status" value="1"/>
</dbReference>
<gene>
    <name evidence="3" type="primary">pcaC</name>
    <name evidence="3" type="ordered locus">GYO_2934</name>
</gene>
<dbReference type="SUPFAM" id="SSF51182">
    <property type="entry name" value="RmlC-like cupins"/>
    <property type="match status" value="1"/>
</dbReference>
<dbReference type="PANTHER" id="PTHR43698">
    <property type="entry name" value="RIBD C-TERMINAL DOMAIN CONTAINING PROTEIN"/>
    <property type="match status" value="1"/>
</dbReference>
<dbReference type="AlphaFoldDB" id="G4NXV0"/>
<dbReference type="KEGG" id="bst:GYO_2934"/>
<dbReference type="SUPFAM" id="SSF69118">
    <property type="entry name" value="AhpD-like"/>
    <property type="match status" value="1"/>
</dbReference>
<feature type="domain" description="Carboxymuconolactone decarboxylase-like" evidence="1">
    <location>
        <begin position="17"/>
        <end position="102"/>
    </location>
</feature>
<dbReference type="InterPro" id="IPR047263">
    <property type="entry name" value="HNL-like_cupin"/>
</dbReference>
<dbReference type="Gene3D" id="2.60.120.10">
    <property type="entry name" value="Jelly Rolls"/>
    <property type="match status" value="1"/>
</dbReference>
<evidence type="ECO:0000259" key="1">
    <source>
        <dbReference type="Pfam" id="PF02627"/>
    </source>
</evidence>
<dbReference type="Proteomes" id="UP000002651">
    <property type="component" value="Chromosome"/>
</dbReference>
<dbReference type="InterPro" id="IPR013096">
    <property type="entry name" value="Cupin_2"/>
</dbReference>
<organism evidence="3 4">
    <name type="scientific">Bacillus spizizenii (strain DSM 15029 / JCM 12233 / NBRC 101239 / NRRL B-23049 / TU-B-10)</name>
    <name type="common">Bacillus subtilis subsp. spizizenii</name>
    <dbReference type="NCBI Taxonomy" id="1052585"/>
    <lineage>
        <taxon>Bacteria</taxon>
        <taxon>Bacillati</taxon>
        <taxon>Bacillota</taxon>
        <taxon>Bacilli</taxon>
        <taxon>Bacillales</taxon>
        <taxon>Bacillaceae</taxon>
        <taxon>Bacillus</taxon>
    </lineage>
</organism>
<dbReference type="Pfam" id="PF07883">
    <property type="entry name" value="Cupin_2"/>
    <property type="match status" value="1"/>
</dbReference>
<dbReference type="STRING" id="1052585.GYO_2934"/>